<keyword evidence="3" id="KW-1185">Reference proteome</keyword>
<dbReference type="RefSeq" id="WP_394413380.1">
    <property type="nucleotide sequence ID" value="NZ_JBIGIC010000008.1"/>
</dbReference>
<gene>
    <name evidence="2" type="ORF">ACG04R_17345</name>
</gene>
<dbReference type="EMBL" id="JBIGIC010000008">
    <property type="protein sequence ID" value="MFG6488456.1"/>
    <property type="molecule type" value="Genomic_DNA"/>
</dbReference>
<organism evidence="2 3">
    <name type="scientific">Pelomonas candidula</name>
    <dbReference type="NCBI Taxonomy" id="3299025"/>
    <lineage>
        <taxon>Bacteria</taxon>
        <taxon>Pseudomonadati</taxon>
        <taxon>Pseudomonadota</taxon>
        <taxon>Betaproteobacteria</taxon>
        <taxon>Burkholderiales</taxon>
        <taxon>Sphaerotilaceae</taxon>
        <taxon>Roseateles</taxon>
    </lineage>
</organism>
<protein>
    <submittedName>
        <fullName evidence="2">Uncharacterized protein</fullName>
    </submittedName>
</protein>
<accession>A0ABW7HEW8</accession>
<proteinExistence type="predicted"/>
<evidence type="ECO:0000313" key="2">
    <source>
        <dbReference type="EMBL" id="MFG6488456.1"/>
    </source>
</evidence>
<name>A0ABW7HEW8_9BURK</name>
<comment type="caution">
    <text evidence="2">The sequence shown here is derived from an EMBL/GenBank/DDBJ whole genome shotgun (WGS) entry which is preliminary data.</text>
</comment>
<evidence type="ECO:0000256" key="1">
    <source>
        <dbReference type="SAM" id="MobiDB-lite"/>
    </source>
</evidence>
<reference evidence="2 3" key="1">
    <citation type="submission" date="2024-08" db="EMBL/GenBank/DDBJ databases">
        <authorList>
            <person name="Lu H."/>
        </authorList>
    </citation>
    <scope>NUCLEOTIDE SEQUENCE [LARGE SCALE GENOMIC DNA]</scope>
    <source>
        <strain evidence="2 3">BYS78W</strain>
    </source>
</reference>
<evidence type="ECO:0000313" key="3">
    <source>
        <dbReference type="Proteomes" id="UP001606134"/>
    </source>
</evidence>
<dbReference type="Proteomes" id="UP001606134">
    <property type="component" value="Unassembled WGS sequence"/>
</dbReference>
<feature type="region of interest" description="Disordered" evidence="1">
    <location>
        <begin position="1"/>
        <end position="26"/>
    </location>
</feature>
<sequence>MALTDTAIKQLKPTDTPRKVSNEKGLLGKFDADPGLAGRWWPTW</sequence>